<dbReference type="InterPro" id="IPR043128">
    <property type="entry name" value="Rev_trsase/Diguanyl_cyclase"/>
</dbReference>
<dbReference type="PANTHER" id="PTHR45138:SF9">
    <property type="entry name" value="DIGUANYLATE CYCLASE DGCM-RELATED"/>
    <property type="match status" value="1"/>
</dbReference>
<dbReference type="RefSeq" id="WP_345463326.1">
    <property type="nucleotide sequence ID" value="NZ_BAABRP010000004.1"/>
</dbReference>
<keyword evidence="1" id="KW-0812">Transmembrane</keyword>
<feature type="transmembrane region" description="Helical" evidence="1">
    <location>
        <begin position="61"/>
        <end position="80"/>
    </location>
</feature>
<dbReference type="InterPro" id="IPR029787">
    <property type="entry name" value="Nucleotide_cyclase"/>
</dbReference>
<evidence type="ECO:0000313" key="4">
    <source>
        <dbReference type="Proteomes" id="UP001401887"/>
    </source>
</evidence>
<dbReference type="InterPro" id="IPR000160">
    <property type="entry name" value="GGDEF_dom"/>
</dbReference>
<dbReference type="PROSITE" id="PS50887">
    <property type="entry name" value="GGDEF"/>
    <property type="match status" value="1"/>
</dbReference>
<feature type="transmembrane region" description="Helical" evidence="1">
    <location>
        <begin position="120"/>
        <end position="136"/>
    </location>
</feature>
<feature type="domain" description="GGDEF" evidence="2">
    <location>
        <begin position="240"/>
        <end position="369"/>
    </location>
</feature>
<evidence type="ECO:0000313" key="3">
    <source>
        <dbReference type="EMBL" id="GAA5512803.1"/>
    </source>
</evidence>
<proteinExistence type="predicted"/>
<feature type="transmembrane region" description="Helical" evidence="1">
    <location>
        <begin position="31"/>
        <end position="49"/>
    </location>
</feature>
<name>A0ABP9W616_9DEIO</name>
<evidence type="ECO:0000259" key="2">
    <source>
        <dbReference type="PROSITE" id="PS50887"/>
    </source>
</evidence>
<feature type="transmembrane region" description="Helical" evidence="1">
    <location>
        <begin position="174"/>
        <end position="193"/>
    </location>
</feature>
<evidence type="ECO:0000256" key="1">
    <source>
        <dbReference type="SAM" id="Phobius"/>
    </source>
</evidence>
<dbReference type="PANTHER" id="PTHR45138">
    <property type="entry name" value="REGULATORY COMPONENTS OF SENSORY TRANSDUCTION SYSTEM"/>
    <property type="match status" value="1"/>
</dbReference>
<feature type="transmembrane region" description="Helical" evidence="1">
    <location>
        <begin position="92"/>
        <end position="108"/>
    </location>
</feature>
<keyword evidence="1" id="KW-0472">Membrane</keyword>
<gene>
    <name evidence="3" type="primary">dgcC</name>
    <name evidence="3" type="ORF">Dcar01_01527</name>
</gene>
<dbReference type="Gene3D" id="3.30.70.270">
    <property type="match status" value="1"/>
</dbReference>
<protein>
    <submittedName>
        <fullName evidence="3">Diguanylate cyclase DgcC</fullName>
    </submittedName>
</protein>
<feature type="transmembrane region" description="Helical" evidence="1">
    <location>
        <begin position="143"/>
        <end position="162"/>
    </location>
</feature>
<dbReference type="EMBL" id="BAABRP010000004">
    <property type="protein sequence ID" value="GAA5512803.1"/>
    <property type="molecule type" value="Genomic_DNA"/>
</dbReference>
<comment type="caution">
    <text evidence="3">The sequence shown here is derived from an EMBL/GenBank/DDBJ whole genome shotgun (WGS) entry which is preliminary data.</text>
</comment>
<dbReference type="InterPro" id="IPR050469">
    <property type="entry name" value="Diguanylate_Cyclase"/>
</dbReference>
<sequence>MPTPERRQSSLRRPAPLTEVPAGGEALRRRVYLWATGLGGLILLLLWVLQLRRPAPDLFALYGYPVLLLECLWGLFWLLGHRSLLVAERATFLLNALAVLAQLFLAVLTGDGQALTLSGNAYWLLVAVSILSYLMFSARQGVWLSAGFYTLGVVLPWVALGLRGQPLPGAADLLRVQLSCGAILVLLYSLAWYRERFLLERGHRLTLEQLVNTDPLTHLPNRRALYAAIERLLEEVRQGTPGCLILLDLDHFKRINDTFGHNAGDGVLLESARLLRSALRDSDDLGRWGGEEYLIALPGVTPEQGRQIAGRLRDRLAAHVFPGVGQVTASFGVTPCTPHDDLGSSMARADLALYAAKAAGRNQVALREANLMQENPVQES</sequence>
<organism evidence="3 4">
    <name type="scientific">Deinococcus carri</name>
    <dbReference type="NCBI Taxonomy" id="1211323"/>
    <lineage>
        <taxon>Bacteria</taxon>
        <taxon>Thermotogati</taxon>
        <taxon>Deinococcota</taxon>
        <taxon>Deinococci</taxon>
        <taxon>Deinococcales</taxon>
        <taxon>Deinococcaceae</taxon>
        <taxon>Deinococcus</taxon>
    </lineage>
</organism>
<keyword evidence="1" id="KW-1133">Transmembrane helix</keyword>
<dbReference type="Proteomes" id="UP001401887">
    <property type="component" value="Unassembled WGS sequence"/>
</dbReference>
<reference evidence="3 4" key="1">
    <citation type="submission" date="2024-02" db="EMBL/GenBank/DDBJ databases">
        <title>Deinococcus carri NBRC 110142.</title>
        <authorList>
            <person name="Ichikawa N."/>
            <person name="Katano-Makiyama Y."/>
            <person name="Hidaka K."/>
        </authorList>
    </citation>
    <scope>NUCLEOTIDE SEQUENCE [LARGE SCALE GENOMIC DNA]</scope>
    <source>
        <strain evidence="3 4">NBRC 110142</strain>
    </source>
</reference>
<keyword evidence="4" id="KW-1185">Reference proteome</keyword>
<dbReference type="SMART" id="SM00267">
    <property type="entry name" value="GGDEF"/>
    <property type="match status" value="1"/>
</dbReference>
<dbReference type="SUPFAM" id="SSF55073">
    <property type="entry name" value="Nucleotide cyclase"/>
    <property type="match status" value="1"/>
</dbReference>
<accession>A0ABP9W616</accession>
<dbReference type="CDD" id="cd01949">
    <property type="entry name" value="GGDEF"/>
    <property type="match status" value="1"/>
</dbReference>
<dbReference type="NCBIfam" id="TIGR00254">
    <property type="entry name" value="GGDEF"/>
    <property type="match status" value="1"/>
</dbReference>
<dbReference type="Pfam" id="PF00990">
    <property type="entry name" value="GGDEF"/>
    <property type="match status" value="1"/>
</dbReference>